<dbReference type="InterPro" id="IPR002059">
    <property type="entry name" value="CSP_DNA-bd"/>
</dbReference>
<dbReference type="EMBL" id="JAGETV010000004">
    <property type="protein sequence ID" value="MBO1926637.1"/>
    <property type="molecule type" value="Genomic_DNA"/>
</dbReference>
<evidence type="ECO:0000313" key="4">
    <source>
        <dbReference type="Proteomes" id="UP000664835"/>
    </source>
</evidence>
<keyword evidence="4" id="KW-1185">Reference proteome</keyword>
<keyword evidence="1" id="KW-1133">Transmembrane helix</keyword>
<sequence length="244" mass="27325">MKGYVSTFLPQKKYGFLKGEDDKDYFFHTNDFTRTTDLSKLAEESYVEFEPTANPKGYAAKKCKLINANGPCKYIVPDEFITSRSSTAGNWNIINQADWIVHGSSRDSPDHAKRDAIEGARMLGANSLLYLDYYKTTGSEAGTGNGTYYYTVHNFCGRPCVLGRKHAGGAYAKSEFTGLNEAAENLKNRYLNMNAKSKRNAFLIWSVVLVTIFVFQMSWPSFLAVIAGFIWGRPSNHGAWLQKG</sequence>
<keyword evidence="1" id="KW-0812">Transmembrane</keyword>
<protein>
    <submittedName>
        <fullName evidence="3">Cold shock domain-containing protein</fullName>
    </submittedName>
</protein>
<dbReference type="InterPro" id="IPR012340">
    <property type="entry name" value="NA-bd_OB-fold"/>
</dbReference>
<dbReference type="InterPro" id="IPR011129">
    <property type="entry name" value="CSD"/>
</dbReference>
<reference evidence="3 4" key="1">
    <citation type="submission" date="2021-03" db="EMBL/GenBank/DDBJ databases">
        <title>Thiomicrorhabdus sp.nov.,novel sulfur-oxidizing bacteria isolated from coastal sediment.</title>
        <authorList>
            <person name="Liu X."/>
        </authorList>
    </citation>
    <scope>NUCLEOTIDE SEQUENCE [LARGE SCALE GENOMIC DNA]</scope>
    <source>
        <strain evidence="3 4">6S2-11</strain>
    </source>
</reference>
<proteinExistence type="predicted"/>
<keyword evidence="1" id="KW-0472">Membrane</keyword>
<dbReference type="SUPFAM" id="SSF50249">
    <property type="entry name" value="Nucleic acid-binding proteins"/>
    <property type="match status" value="1"/>
</dbReference>
<dbReference type="Proteomes" id="UP000664835">
    <property type="component" value="Unassembled WGS sequence"/>
</dbReference>
<dbReference type="RefSeq" id="WP_208148061.1">
    <property type="nucleotide sequence ID" value="NZ_JAGETV010000004.1"/>
</dbReference>
<comment type="caution">
    <text evidence="3">The sequence shown here is derived from an EMBL/GenBank/DDBJ whole genome shotgun (WGS) entry which is preliminary data.</text>
</comment>
<organism evidence="3 4">
    <name type="scientific">Thiomicrorhabdus marina</name>
    <dbReference type="NCBI Taxonomy" id="2818442"/>
    <lineage>
        <taxon>Bacteria</taxon>
        <taxon>Pseudomonadati</taxon>
        <taxon>Pseudomonadota</taxon>
        <taxon>Gammaproteobacteria</taxon>
        <taxon>Thiotrichales</taxon>
        <taxon>Piscirickettsiaceae</taxon>
        <taxon>Thiomicrorhabdus</taxon>
    </lineage>
</organism>
<evidence type="ECO:0000313" key="3">
    <source>
        <dbReference type="EMBL" id="MBO1926637.1"/>
    </source>
</evidence>
<accession>A0ABS3Q2S8</accession>
<gene>
    <name evidence="3" type="ORF">J3998_03525</name>
</gene>
<evidence type="ECO:0000256" key="1">
    <source>
        <dbReference type="SAM" id="Phobius"/>
    </source>
</evidence>
<feature type="domain" description="Cold-shock" evidence="2">
    <location>
        <begin position="2"/>
        <end position="66"/>
    </location>
</feature>
<dbReference type="Gene3D" id="2.40.50.140">
    <property type="entry name" value="Nucleic acid-binding proteins"/>
    <property type="match status" value="1"/>
</dbReference>
<name>A0ABS3Q2S8_9GAMM</name>
<dbReference type="Pfam" id="PF00313">
    <property type="entry name" value="CSD"/>
    <property type="match status" value="1"/>
</dbReference>
<evidence type="ECO:0000259" key="2">
    <source>
        <dbReference type="SMART" id="SM00357"/>
    </source>
</evidence>
<dbReference type="SMART" id="SM00357">
    <property type="entry name" value="CSP"/>
    <property type="match status" value="1"/>
</dbReference>
<feature type="transmembrane region" description="Helical" evidence="1">
    <location>
        <begin position="202"/>
        <end position="231"/>
    </location>
</feature>